<feature type="domain" description="Peptidase S55" evidence="2">
    <location>
        <begin position="1"/>
        <end position="157"/>
    </location>
</feature>
<dbReference type="Proteomes" id="UP001138997">
    <property type="component" value="Unassembled WGS sequence"/>
</dbReference>
<feature type="signal peptide" evidence="1">
    <location>
        <begin position="1"/>
        <end position="30"/>
    </location>
</feature>
<keyword evidence="4" id="KW-1185">Reference proteome</keyword>
<dbReference type="PROSITE" id="PS51494">
    <property type="entry name" value="SPOIVB"/>
    <property type="match status" value="1"/>
</dbReference>
<dbReference type="Pfam" id="PF05580">
    <property type="entry name" value="Peptidase_S55"/>
    <property type="match status" value="1"/>
</dbReference>
<evidence type="ECO:0000313" key="4">
    <source>
        <dbReference type="Proteomes" id="UP001138997"/>
    </source>
</evidence>
<dbReference type="RefSeq" id="WP_231447358.1">
    <property type="nucleotide sequence ID" value="NZ_JAJOMB010000017.1"/>
</dbReference>
<organism evidence="3 4">
    <name type="scientific">Kineosporia babensis</name>
    <dbReference type="NCBI Taxonomy" id="499548"/>
    <lineage>
        <taxon>Bacteria</taxon>
        <taxon>Bacillati</taxon>
        <taxon>Actinomycetota</taxon>
        <taxon>Actinomycetes</taxon>
        <taxon>Kineosporiales</taxon>
        <taxon>Kineosporiaceae</taxon>
        <taxon>Kineosporia</taxon>
    </lineage>
</organism>
<dbReference type="EMBL" id="JAJOMB010000017">
    <property type="protein sequence ID" value="MCD5314648.1"/>
    <property type="molecule type" value="Genomic_DNA"/>
</dbReference>
<dbReference type="AlphaFoldDB" id="A0A9X1NI98"/>
<evidence type="ECO:0000256" key="1">
    <source>
        <dbReference type="SAM" id="SignalP"/>
    </source>
</evidence>
<name>A0A9X1NI98_9ACTN</name>
<gene>
    <name evidence="3" type="ORF">LR394_27445</name>
</gene>
<reference evidence="3" key="1">
    <citation type="submission" date="2021-11" db="EMBL/GenBank/DDBJ databases">
        <title>Streptomyces corallinus and Kineosporia corallina sp. nov., two new coral-derived marine actinobacteria.</title>
        <authorList>
            <person name="Buangrab K."/>
            <person name="Sutthacheep M."/>
            <person name="Yeemin T."/>
            <person name="Harunari E."/>
            <person name="Igarashi Y."/>
            <person name="Sripreechasak P."/>
            <person name="Kanchanasin P."/>
            <person name="Tanasupawat S."/>
            <person name="Phongsopitanun W."/>
        </authorList>
    </citation>
    <scope>NUCLEOTIDE SEQUENCE</scope>
    <source>
        <strain evidence="3">JCM 31032</strain>
    </source>
</reference>
<evidence type="ECO:0000259" key="2">
    <source>
        <dbReference type="PROSITE" id="PS51494"/>
    </source>
</evidence>
<protein>
    <recommendedName>
        <fullName evidence="2">Peptidase S55 domain-containing protein</fullName>
    </recommendedName>
</protein>
<feature type="chain" id="PRO_5040834214" description="Peptidase S55 domain-containing protein" evidence="1">
    <location>
        <begin position="31"/>
        <end position="605"/>
    </location>
</feature>
<dbReference type="InterPro" id="IPR008763">
    <property type="entry name" value="Peptidase_S55"/>
</dbReference>
<proteinExistence type="predicted"/>
<evidence type="ECO:0000313" key="3">
    <source>
        <dbReference type="EMBL" id="MCD5314648.1"/>
    </source>
</evidence>
<sequence length="605" mass="63222">MSRTRTASAMVAGVAVSGLLVGVPALNSSAANKAATACPEALPTDKAVDGLKGTGYTVEKGNKADPFSAVVLGRITDGIQPGTDMIIADLDSPALTRAGGVWSGMSGSPVYTADKKLIGSVSYTLIAGNTNIAGITPAADMLALRNDPSENARRAGSGTEANEKVAVSAALAARIAKTGEATSAEALKGFRTVSTPLSVTGVAKTKKENKFLKQLEDKSGVPVKTSTGSSAGTKADSSPNEIFAGSNYVAAMSYGDITAGGVGTTTFVCDDTAVAWGHPFLSNGPVGYSMHPAQALFIQPDPSFSAFKVANPGGVVGTVTWDGTVGLRGTLGEKPDYQIPVTTSLTNDAGKKFSGKTVSLYEPFTADFAALHVQSAVIKALGAQSAGSSEVKITIKGTRADGEKFKITHENYFADTYDVSYPTADKVWSLVYPLVSQPYEDLKITGIDVSGEVSTKINQFSVNKVETKEGKTWVPLKDVEVSPGATLPVRATLKGYRSSDEKRTLNLNLTVPEESTSGSSGWLSVQAGDSDWYYDEQKAAEEGEDPDALDELIEELNNLPAGNSVSSQLTLYSEDGEGEPLTTSRTKEVDGAVAWYYNEFSVSVK</sequence>
<comment type="caution">
    <text evidence="3">The sequence shown here is derived from an EMBL/GenBank/DDBJ whole genome shotgun (WGS) entry which is preliminary data.</text>
</comment>
<accession>A0A9X1NI98</accession>
<keyword evidence="1" id="KW-0732">Signal</keyword>